<sequence length="102" mass="11308">MSRDFSTLLHWMRRQARPLLLLLLLTQLAMVGHRIEHFVAPDQVESIADCAAFAPTPDASCEPPAVVRTPASFTLFAAWSPTEQIRAGEINQHAYRSQAPPA</sequence>
<reference evidence="1" key="1">
    <citation type="submission" date="2021-02" db="EMBL/GenBank/DDBJ databases">
        <title>Genome sequence of Rhodospirillales sp. strain TMPK1 isolated from soil.</title>
        <authorList>
            <person name="Nakai R."/>
            <person name="Kusada H."/>
            <person name="Tamaki H."/>
        </authorList>
    </citation>
    <scope>NUCLEOTIDE SEQUENCE</scope>
    <source>
        <strain evidence="1">TMPK1</strain>
    </source>
</reference>
<dbReference type="EMBL" id="BOPV01000001">
    <property type="protein sequence ID" value="GIL39081.1"/>
    <property type="molecule type" value="Genomic_DNA"/>
</dbReference>
<gene>
    <name evidence="1" type="ORF">TMPK1_13180</name>
</gene>
<evidence type="ECO:0000313" key="1">
    <source>
        <dbReference type="EMBL" id="GIL39081.1"/>
    </source>
</evidence>
<dbReference type="RefSeq" id="WP_420242180.1">
    <property type="nucleotide sequence ID" value="NZ_BOPV01000001.1"/>
</dbReference>
<keyword evidence="2" id="KW-1185">Reference proteome</keyword>
<accession>A0A8S8XB50</accession>
<dbReference type="AlphaFoldDB" id="A0A8S8XB50"/>
<organism evidence="1 2">
    <name type="scientific">Roseiterribacter gracilis</name>
    <dbReference type="NCBI Taxonomy" id="2812848"/>
    <lineage>
        <taxon>Bacteria</taxon>
        <taxon>Pseudomonadati</taxon>
        <taxon>Pseudomonadota</taxon>
        <taxon>Alphaproteobacteria</taxon>
        <taxon>Rhodospirillales</taxon>
        <taxon>Roseiterribacteraceae</taxon>
        <taxon>Roseiterribacter</taxon>
    </lineage>
</organism>
<comment type="caution">
    <text evidence="1">The sequence shown here is derived from an EMBL/GenBank/DDBJ whole genome shotgun (WGS) entry which is preliminary data.</text>
</comment>
<proteinExistence type="predicted"/>
<evidence type="ECO:0000313" key="2">
    <source>
        <dbReference type="Proteomes" id="UP000681075"/>
    </source>
</evidence>
<dbReference type="Proteomes" id="UP000681075">
    <property type="component" value="Unassembled WGS sequence"/>
</dbReference>
<protein>
    <submittedName>
        <fullName evidence="1">Uncharacterized protein</fullName>
    </submittedName>
</protein>
<name>A0A8S8XB50_9PROT</name>